<proteinExistence type="predicted"/>
<evidence type="ECO:0000313" key="1">
    <source>
        <dbReference type="EMBL" id="TGO82077.1"/>
    </source>
</evidence>
<sequence length="99" mass="11474">MTPGTERNLEKWKRFDFRSVLQLFVSNNGMKRLTNGSYTTLTHSVVIVTAPFNKKPQRSREQCYETAETEVTLTRSTEKGLKAYSHTKAENTMEKRKTI</sequence>
<comment type="caution">
    <text evidence="1">The sequence shown here is derived from an EMBL/GenBank/DDBJ whole genome shotgun (WGS) entry which is preliminary data.</text>
</comment>
<keyword evidence="2" id="KW-1185">Reference proteome</keyword>
<protein>
    <submittedName>
        <fullName evidence="1">Uncharacterized protein</fullName>
    </submittedName>
</protein>
<gene>
    <name evidence="1" type="ORF">BPOR_0928g00040</name>
</gene>
<name>A0A4Z1K7X3_9HELO</name>
<dbReference type="EMBL" id="PQXO01000922">
    <property type="protein sequence ID" value="TGO82077.1"/>
    <property type="molecule type" value="Genomic_DNA"/>
</dbReference>
<accession>A0A4Z1K7X3</accession>
<dbReference type="AlphaFoldDB" id="A0A4Z1K7X3"/>
<dbReference type="Proteomes" id="UP000297280">
    <property type="component" value="Unassembled WGS sequence"/>
</dbReference>
<evidence type="ECO:0000313" key="2">
    <source>
        <dbReference type="Proteomes" id="UP000297280"/>
    </source>
</evidence>
<reference evidence="1 2" key="1">
    <citation type="submission" date="2017-12" db="EMBL/GenBank/DDBJ databases">
        <title>Comparative genomics of Botrytis spp.</title>
        <authorList>
            <person name="Valero-Jimenez C.A."/>
            <person name="Tapia P."/>
            <person name="Veloso J."/>
            <person name="Silva-Moreno E."/>
            <person name="Staats M."/>
            <person name="Valdes J.H."/>
            <person name="Van Kan J.A.L."/>
        </authorList>
    </citation>
    <scope>NUCLEOTIDE SEQUENCE [LARGE SCALE GENOMIC DNA]</scope>
    <source>
        <strain evidence="1 2">MUCL3349</strain>
    </source>
</reference>
<organism evidence="1 2">
    <name type="scientific">Botrytis porri</name>
    <dbReference type="NCBI Taxonomy" id="87229"/>
    <lineage>
        <taxon>Eukaryota</taxon>
        <taxon>Fungi</taxon>
        <taxon>Dikarya</taxon>
        <taxon>Ascomycota</taxon>
        <taxon>Pezizomycotina</taxon>
        <taxon>Leotiomycetes</taxon>
        <taxon>Helotiales</taxon>
        <taxon>Sclerotiniaceae</taxon>
        <taxon>Botrytis</taxon>
    </lineage>
</organism>